<evidence type="ECO:0000313" key="1">
    <source>
        <dbReference type="EMBL" id="SFE75701.1"/>
    </source>
</evidence>
<organism evidence="1 2">
    <name type="scientific">Succiniclasticum ruminis DSM 9236</name>
    <dbReference type="NCBI Taxonomy" id="1123323"/>
    <lineage>
        <taxon>Bacteria</taxon>
        <taxon>Bacillati</taxon>
        <taxon>Bacillota</taxon>
        <taxon>Negativicutes</taxon>
        <taxon>Acidaminococcales</taxon>
        <taxon>Acidaminococcaceae</taxon>
        <taxon>Succiniclasticum</taxon>
    </lineage>
</organism>
<dbReference type="OrthoDB" id="1859572at2"/>
<dbReference type="SUPFAM" id="SSF55874">
    <property type="entry name" value="ATPase domain of HSP90 chaperone/DNA topoisomerase II/histidine kinase"/>
    <property type="match status" value="1"/>
</dbReference>
<evidence type="ECO:0000313" key="2">
    <source>
        <dbReference type="Proteomes" id="UP000198896"/>
    </source>
</evidence>
<accession>A0A1I2D5C5</accession>
<sequence length="510" mass="57397">MNIITINNQPSAEELWAGIGGHFDNLGQIINEFLDNSISNFAANPSVNRNLIVSLKELQSTNQVEISIEDSGTGIKKLDEAFTLGNTNAGESPLNEHGFGLKHALASANPENSSWEVYTRTDEDYDNNSFKKISAPYKIHDFQALVCANEAWPGQLSGSGTLVRFTCSWEMFKTTARGIRGGVTSFRTMADILCEDIGFIYAGVIASGGASITMSIENSDGIKERKVVGAVEPDWADFIKPGSGMEQVDLGSGKVDIEYKFGRINEKSLRKEFDNSTTRKYYMKNMSSSGVEIRINGRVLCYNLFKEIWGIEKHNSYNYLLVVLNLKSQNKDYLPKTRTSKNGLREGDPKLEKLYSWVKSNMPEPKKDLSLADHETDLFEELRKNKELFNPDPNKLITTEMQVFKSTGENKDRVRIDLYEKTSYGVTIYEGKKETTTSKDVYQLRMYWDGLVFDGIIPNKGILVAERNPESVKSLIKIVNTMRDANDKNYNFEAKTWAELGINLSRPNTN</sequence>
<name>A0A1I2D5C5_9FIRM</name>
<dbReference type="Gene3D" id="3.30.565.10">
    <property type="entry name" value="Histidine kinase-like ATPase, C-terminal domain"/>
    <property type="match status" value="1"/>
</dbReference>
<reference evidence="1 2" key="1">
    <citation type="submission" date="2016-10" db="EMBL/GenBank/DDBJ databases">
        <authorList>
            <person name="de Groot N.N."/>
        </authorList>
    </citation>
    <scope>NUCLEOTIDE SEQUENCE [LARGE SCALE GENOMIC DNA]</scope>
    <source>
        <strain evidence="1 2">DSM 9236</strain>
    </source>
</reference>
<dbReference type="STRING" id="1123323.SAMN05216245_11711"/>
<dbReference type="InterPro" id="IPR036890">
    <property type="entry name" value="HATPase_C_sf"/>
</dbReference>
<proteinExistence type="predicted"/>
<keyword evidence="1" id="KW-0808">Transferase</keyword>
<keyword evidence="1" id="KW-0418">Kinase</keyword>
<dbReference type="RefSeq" id="WP_093914054.1">
    <property type="nucleotide sequence ID" value="NZ_FONL01000017.1"/>
</dbReference>
<dbReference type="Proteomes" id="UP000198896">
    <property type="component" value="Unassembled WGS sequence"/>
</dbReference>
<dbReference type="AlphaFoldDB" id="A0A1I2D5C5"/>
<dbReference type="EMBL" id="FONL01000017">
    <property type="protein sequence ID" value="SFE75701.1"/>
    <property type="molecule type" value="Genomic_DNA"/>
</dbReference>
<keyword evidence="2" id="KW-1185">Reference proteome</keyword>
<dbReference type="GO" id="GO:0016301">
    <property type="term" value="F:kinase activity"/>
    <property type="evidence" value="ECO:0007669"/>
    <property type="project" value="UniProtKB-KW"/>
</dbReference>
<protein>
    <submittedName>
        <fullName evidence="1">Histidine kinase-, DNA gyrase B-, and HSP90-like ATPase</fullName>
    </submittedName>
</protein>
<gene>
    <name evidence="1" type="ORF">SAMN05216245_11711</name>
</gene>